<evidence type="ECO:0000313" key="2">
    <source>
        <dbReference type="EMBL" id="MFB2836110.1"/>
    </source>
</evidence>
<evidence type="ECO:0000313" key="3">
    <source>
        <dbReference type="Proteomes" id="UP001576780"/>
    </source>
</evidence>
<evidence type="ECO:0000256" key="1">
    <source>
        <dbReference type="SAM" id="Phobius"/>
    </source>
</evidence>
<keyword evidence="1" id="KW-1133">Transmembrane helix</keyword>
<keyword evidence="1" id="KW-0812">Transmembrane</keyword>
<dbReference type="EMBL" id="JBHFNT010000139">
    <property type="protein sequence ID" value="MFB2836110.1"/>
    <property type="molecule type" value="Genomic_DNA"/>
</dbReference>
<keyword evidence="3" id="KW-1185">Reference proteome</keyword>
<proteinExistence type="predicted"/>
<comment type="caution">
    <text evidence="2">The sequence shown here is derived from an EMBL/GenBank/DDBJ whole genome shotgun (WGS) entry which is preliminary data.</text>
</comment>
<feature type="transmembrane region" description="Helical" evidence="1">
    <location>
        <begin position="88"/>
        <end position="107"/>
    </location>
</feature>
<sequence>MFTAVLMPDFHLNSPSIAIAMDHPAKVNLKVRNLILDYALGAAIVALLPIPNIGLLQAIVLVLLNILLVIGIARLWQFQKGGGLLARVGILFGIAGAVLMGFLVWLLTVAVGVIVPLIGALAPGMFAFSYFWGVGQAVNHFYVSKLSFTSDRPPSGEQDEI</sequence>
<feature type="transmembrane region" description="Helical" evidence="1">
    <location>
        <begin position="113"/>
        <end position="132"/>
    </location>
</feature>
<keyword evidence="1" id="KW-0472">Membrane</keyword>
<dbReference type="RefSeq" id="WP_413278504.1">
    <property type="nucleotide sequence ID" value="NZ_JBHFNT010000139.1"/>
</dbReference>
<dbReference type="Proteomes" id="UP001576780">
    <property type="component" value="Unassembled WGS sequence"/>
</dbReference>
<gene>
    <name evidence="2" type="ORF">ACE1CA_16380</name>
</gene>
<evidence type="ECO:0008006" key="4">
    <source>
        <dbReference type="Google" id="ProtNLM"/>
    </source>
</evidence>
<reference evidence="2 3" key="1">
    <citation type="submission" date="2024-09" db="EMBL/GenBank/DDBJ databases">
        <title>Floridaenema gen nov. (Aerosakkonemataceae, Aerosakkonematales ord. nov., Cyanobacteria) from benthic tropical and subtropical fresh waters, with the description of four new species.</title>
        <authorList>
            <person name="Moretto J.A."/>
            <person name="Berthold D.E."/>
            <person name="Lefler F.W."/>
            <person name="Huang I.-S."/>
            <person name="Laughinghouse H. IV."/>
        </authorList>
    </citation>
    <scope>NUCLEOTIDE SEQUENCE [LARGE SCALE GENOMIC DNA]</scope>
    <source>
        <strain evidence="2 3">BLCC-F167</strain>
    </source>
</reference>
<name>A0ABV4WM12_9CYAN</name>
<organism evidence="2 3">
    <name type="scientific">Floridaenema evergladense BLCC-F167</name>
    <dbReference type="NCBI Taxonomy" id="3153639"/>
    <lineage>
        <taxon>Bacteria</taxon>
        <taxon>Bacillati</taxon>
        <taxon>Cyanobacteriota</taxon>
        <taxon>Cyanophyceae</taxon>
        <taxon>Oscillatoriophycideae</taxon>
        <taxon>Aerosakkonematales</taxon>
        <taxon>Aerosakkonemataceae</taxon>
        <taxon>Floridanema</taxon>
        <taxon>Floridanema evergladense</taxon>
    </lineage>
</organism>
<feature type="transmembrane region" description="Helical" evidence="1">
    <location>
        <begin position="56"/>
        <end position="76"/>
    </location>
</feature>
<protein>
    <recommendedName>
        <fullName evidence="4">Transmembrane protein</fullName>
    </recommendedName>
</protein>
<accession>A0ABV4WM12</accession>
<feature type="transmembrane region" description="Helical" evidence="1">
    <location>
        <begin position="31"/>
        <end position="50"/>
    </location>
</feature>